<comment type="similarity">
    <text evidence="11 12">Belongs to the TonB-dependent receptor family.</text>
</comment>
<evidence type="ECO:0000256" key="12">
    <source>
        <dbReference type="RuleBase" id="RU003357"/>
    </source>
</evidence>
<keyword evidence="10 11" id="KW-0998">Cell outer membrane</keyword>
<dbReference type="PROSITE" id="PS52016">
    <property type="entry name" value="TONB_DEPENDENT_REC_3"/>
    <property type="match status" value="1"/>
</dbReference>
<dbReference type="GO" id="GO:0006826">
    <property type="term" value="P:iron ion transport"/>
    <property type="evidence" value="ECO:0007669"/>
    <property type="project" value="UniProtKB-KW"/>
</dbReference>
<dbReference type="Proteomes" id="UP000676409">
    <property type="component" value="Chromosome"/>
</dbReference>
<evidence type="ECO:0000256" key="5">
    <source>
        <dbReference type="ARBA" id="ARBA00022692"/>
    </source>
</evidence>
<evidence type="ECO:0000313" key="18">
    <source>
        <dbReference type="Proteomes" id="UP000676409"/>
    </source>
</evidence>
<dbReference type="RefSeq" id="WP_211940318.1">
    <property type="nucleotide sequence ID" value="NZ_CP073078.1"/>
</dbReference>
<feature type="signal peptide" evidence="14">
    <location>
        <begin position="1"/>
        <end position="24"/>
    </location>
</feature>
<proteinExistence type="inferred from homology"/>
<dbReference type="PANTHER" id="PTHR32552:SF81">
    <property type="entry name" value="TONB-DEPENDENT OUTER MEMBRANE RECEPTOR"/>
    <property type="match status" value="1"/>
</dbReference>
<evidence type="ECO:0000256" key="6">
    <source>
        <dbReference type="ARBA" id="ARBA00023004"/>
    </source>
</evidence>
<dbReference type="InterPro" id="IPR039426">
    <property type="entry name" value="TonB-dep_rcpt-like"/>
</dbReference>
<dbReference type="Gene3D" id="2.40.170.20">
    <property type="entry name" value="TonB-dependent receptor, beta-barrel domain"/>
    <property type="match status" value="1"/>
</dbReference>
<keyword evidence="5 11" id="KW-0812">Transmembrane</keyword>
<dbReference type="InterPro" id="IPR036942">
    <property type="entry name" value="Beta-barrel_TonB_sf"/>
</dbReference>
<sequence length="764" mass="81498">MTRYLAGTSMLALATATLCSSAAAQTQGAAAPPPAGTGIGEVVVTAQRRSESLQKAALPVTALTGQALERAGVTQPQDLSNLVPALKLNAVGAGGAQVTIRGVGNFPGNPYAEPAVAMNLDGVYLARSSAPDGLFYDLDRVEVLKGPQGTLYGRNATAGAINIVTKKPVDRYAASGSLELGDYNLRRGVLALNAPLSDQIAVRVSGTIVRRDGYLTDGYSDDQSEAGRIQLKYTPSERLSVLLAADYEHLGGKGPGLVPAPFLQPSNPFTGPTQSGVNAILRGASLAISGGTNPSLLPAIGDDGFVRNHNWGVSATVSYAFDGADITVIPAFRNDQDTYKHYGAGFPVSSDENAKDSSLELRLASHDQHAPLKWLLGGYFFNEDLRFNLLADQGVAFNSTQPDLHTRSYSAFGQVTYSLTSALRLTGGLRYTQEDKSQSGRNGGPPPTAPAEYPGGPSAFYAAVCQPYVPATGACYAPLTGKLDQDKLTWKAGVEYDLTAHSLLYANVATGFKAGGFFGSLPPNTYRPETLTAYTVGSKNRFFNNTLQVNGEAFYWGYDNQQVTHLGPIRPGGFNLITENAGRAEIYGVEADLVWEPTTRDSISVDVQQLNAHYTAFTYTQTTATGPAQTDCPFTAVSGQAAVVVNCSGRTLPQSPRWTANLSYRHTFFLADGDKLEAMIGTRLESRYYVGEEYLPGELQDAYSSSNASLTWRSSDGHYWVTAYIDNMEDAAVKTTSFVQPVLGIAFVGLRPPRTFGARLGFDF</sequence>
<evidence type="ECO:0000256" key="10">
    <source>
        <dbReference type="ARBA" id="ARBA00023237"/>
    </source>
</evidence>
<dbReference type="AlphaFoldDB" id="A0A975G4A4"/>
<dbReference type="Pfam" id="PF07715">
    <property type="entry name" value="Plug"/>
    <property type="match status" value="1"/>
</dbReference>
<dbReference type="Pfam" id="PF00593">
    <property type="entry name" value="TonB_dep_Rec_b-barrel"/>
    <property type="match status" value="1"/>
</dbReference>
<keyword evidence="18" id="KW-1185">Reference proteome</keyword>
<evidence type="ECO:0000256" key="7">
    <source>
        <dbReference type="ARBA" id="ARBA00023065"/>
    </source>
</evidence>
<evidence type="ECO:0000256" key="3">
    <source>
        <dbReference type="ARBA" id="ARBA00022452"/>
    </source>
</evidence>
<name>A0A975G4A4_9CAUL</name>
<reference evidence="17" key="1">
    <citation type="submission" date="2021-04" db="EMBL/GenBank/DDBJ databases">
        <title>The complete genome sequence of Caulobacter sp. S6.</title>
        <authorList>
            <person name="Tang Y."/>
            <person name="Ouyang W."/>
            <person name="Liu Q."/>
            <person name="Huang B."/>
            <person name="Guo Z."/>
            <person name="Lei P."/>
        </authorList>
    </citation>
    <scope>NUCLEOTIDE SEQUENCE</scope>
    <source>
        <strain evidence="17">S6</strain>
    </source>
</reference>
<evidence type="ECO:0000256" key="11">
    <source>
        <dbReference type="PROSITE-ProRule" id="PRU01360"/>
    </source>
</evidence>
<dbReference type="PANTHER" id="PTHR32552">
    <property type="entry name" value="FERRICHROME IRON RECEPTOR-RELATED"/>
    <property type="match status" value="1"/>
</dbReference>
<keyword evidence="17" id="KW-0675">Receptor</keyword>
<evidence type="ECO:0000256" key="8">
    <source>
        <dbReference type="ARBA" id="ARBA00023077"/>
    </source>
</evidence>
<dbReference type="KEGG" id="caul:KCG34_10575"/>
<keyword evidence="9 11" id="KW-0472">Membrane</keyword>
<comment type="subcellular location">
    <subcellularLocation>
        <location evidence="1 11">Cell outer membrane</location>
        <topology evidence="1 11">Multi-pass membrane protein</topology>
    </subcellularLocation>
</comment>
<evidence type="ECO:0000256" key="14">
    <source>
        <dbReference type="SAM" id="SignalP"/>
    </source>
</evidence>
<dbReference type="EMBL" id="CP073078">
    <property type="protein sequence ID" value="QUD90267.1"/>
    <property type="molecule type" value="Genomic_DNA"/>
</dbReference>
<keyword evidence="3 11" id="KW-1134">Transmembrane beta strand</keyword>
<feature type="chain" id="PRO_5037677871" evidence="14">
    <location>
        <begin position="25"/>
        <end position="764"/>
    </location>
</feature>
<feature type="domain" description="TonB-dependent receptor-like beta-barrel" evidence="15">
    <location>
        <begin position="292"/>
        <end position="727"/>
    </location>
</feature>
<evidence type="ECO:0000256" key="13">
    <source>
        <dbReference type="SAM" id="MobiDB-lite"/>
    </source>
</evidence>
<keyword evidence="8 12" id="KW-0798">TonB box</keyword>
<gene>
    <name evidence="17" type="ORF">KCG34_10575</name>
</gene>
<dbReference type="InterPro" id="IPR012910">
    <property type="entry name" value="Plug_dom"/>
</dbReference>
<keyword evidence="7" id="KW-0406">Ion transport</keyword>
<dbReference type="GO" id="GO:0009279">
    <property type="term" value="C:cell outer membrane"/>
    <property type="evidence" value="ECO:0007669"/>
    <property type="project" value="UniProtKB-SubCell"/>
</dbReference>
<feature type="domain" description="TonB-dependent receptor plug" evidence="16">
    <location>
        <begin position="53"/>
        <end position="160"/>
    </location>
</feature>
<evidence type="ECO:0000256" key="2">
    <source>
        <dbReference type="ARBA" id="ARBA00022448"/>
    </source>
</evidence>
<dbReference type="InterPro" id="IPR000531">
    <property type="entry name" value="Beta-barrel_TonB"/>
</dbReference>
<organism evidence="17 18">
    <name type="scientific">Phenylobacterium montanum</name>
    <dbReference type="NCBI Taxonomy" id="2823693"/>
    <lineage>
        <taxon>Bacteria</taxon>
        <taxon>Pseudomonadati</taxon>
        <taxon>Pseudomonadota</taxon>
        <taxon>Alphaproteobacteria</taxon>
        <taxon>Caulobacterales</taxon>
        <taxon>Caulobacteraceae</taxon>
        <taxon>Phenylobacterium</taxon>
    </lineage>
</organism>
<evidence type="ECO:0000256" key="4">
    <source>
        <dbReference type="ARBA" id="ARBA00022496"/>
    </source>
</evidence>
<keyword evidence="14" id="KW-0732">Signal</keyword>
<evidence type="ECO:0000256" key="1">
    <source>
        <dbReference type="ARBA" id="ARBA00004571"/>
    </source>
</evidence>
<feature type="region of interest" description="Disordered" evidence="13">
    <location>
        <begin position="433"/>
        <end position="452"/>
    </location>
</feature>
<accession>A0A975G4A4</accession>
<evidence type="ECO:0000259" key="15">
    <source>
        <dbReference type="Pfam" id="PF00593"/>
    </source>
</evidence>
<dbReference type="SUPFAM" id="SSF56935">
    <property type="entry name" value="Porins"/>
    <property type="match status" value="1"/>
</dbReference>
<evidence type="ECO:0000313" key="17">
    <source>
        <dbReference type="EMBL" id="QUD90267.1"/>
    </source>
</evidence>
<evidence type="ECO:0000259" key="16">
    <source>
        <dbReference type="Pfam" id="PF07715"/>
    </source>
</evidence>
<evidence type="ECO:0000256" key="9">
    <source>
        <dbReference type="ARBA" id="ARBA00023136"/>
    </source>
</evidence>
<keyword evidence="6" id="KW-0408">Iron</keyword>
<protein>
    <submittedName>
        <fullName evidence="17">TonB-dependent receptor</fullName>
    </submittedName>
</protein>
<keyword evidence="2 11" id="KW-0813">Transport</keyword>
<keyword evidence="4" id="KW-0410">Iron transport</keyword>